<name>A0A7K1XUI3_9SPHI</name>
<accession>A0A7K1XUI3</accession>
<dbReference type="PROSITE" id="PS51257">
    <property type="entry name" value="PROKAR_LIPOPROTEIN"/>
    <property type="match status" value="1"/>
</dbReference>
<sequence length="295" mass="31262">MKTITRNRILLLLSAILFAAASCKKENTTTAGEQISLPSGAIAVTSGTATEDAVYLVNTCPKGGKLDSVAFSALPAATVSYLSANYTGYTFQKAFKAKSANGAADSYVVVISFNGKPVGLKFDTAGTFVSIFEQREARDLKNKGWHPGGRFDMRDGRCRDTLALSALPAAVKTYFTTNFAQDTLLHATTTKDGSFLVISASKGLFISAFSPAGVFVKRTAITEPAKRSEVALAALPAVARTYLTNTFAGYVFNKAYVLKTGTAVKGYTALIDASGTKYAVAFNASGDWIKTVTVR</sequence>
<evidence type="ECO:0008006" key="4">
    <source>
        <dbReference type="Google" id="ProtNLM"/>
    </source>
</evidence>
<organism evidence="2 3">
    <name type="scientific">Hufsiella ginkgonis</name>
    <dbReference type="NCBI Taxonomy" id="2695274"/>
    <lineage>
        <taxon>Bacteria</taxon>
        <taxon>Pseudomonadati</taxon>
        <taxon>Bacteroidota</taxon>
        <taxon>Sphingobacteriia</taxon>
        <taxon>Sphingobacteriales</taxon>
        <taxon>Sphingobacteriaceae</taxon>
        <taxon>Hufsiella</taxon>
    </lineage>
</organism>
<keyword evidence="1" id="KW-0732">Signal</keyword>
<evidence type="ECO:0000313" key="3">
    <source>
        <dbReference type="Proteomes" id="UP000451233"/>
    </source>
</evidence>
<keyword evidence="3" id="KW-1185">Reference proteome</keyword>
<comment type="caution">
    <text evidence="2">The sequence shown here is derived from an EMBL/GenBank/DDBJ whole genome shotgun (WGS) entry which is preliminary data.</text>
</comment>
<dbReference type="AlphaFoldDB" id="A0A7K1XUI3"/>
<dbReference type="SUPFAM" id="SSF160574">
    <property type="entry name" value="BT0923-like"/>
    <property type="match status" value="1"/>
</dbReference>
<dbReference type="RefSeq" id="WP_160905603.1">
    <property type="nucleotide sequence ID" value="NZ_WVHS01000001.1"/>
</dbReference>
<dbReference type="Proteomes" id="UP000451233">
    <property type="component" value="Unassembled WGS sequence"/>
</dbReference>
<evidence type="ECO:0000256" key="1">
    <source>
        <dbReference type="SAM" id="SignalP"/>
    </source>
</evidence>
<proteinExistence type="predicted"/>
<feature type="chain" id="PRO_5029821401" description="Beta-lactamase-inhibitor-like PepSY-like domain-containing protein" evidence="1">
    <location>
        <begin position="20"/>
        <end position="295"/>
    </location>
</feature>
<feature type="signal peptide" evidence="1">
    <location>
        <begin position="1"/>
        <end position="19"/>
    </location>
</feature>
<gene>
    <name evidence="2" type="ORF">GS398_04990</name>
</gene>
<reference evidence="2 3" key="1">
    <citation type="submission" date="2019-11" db="EMBL/GenBank/DDBJ databases">
        <title>Pedobacter sp. HMF7056 Genome sequencing and assembly.</title>
        <authorList>
            <person name="Kang H."/>
            <person name="Kim H."/>
            <person name="Joh K."/>
        </authorList>
    </citation>
    <scope>NUCLEOTIDE SEQUENCE [LARGE SCALE GENOMIC DNA]</scope>
    <source>
        <strain evidence="2 3">HMF7056</strain>
    </source>
</reference>
<dbReference type="Gene3D" id="3.40.1420.30">
    <property type="match status" value="1"/>
</dbReference>
<evidence type="ECO:0000313" key="2">
    <source>
        <dbReference type="EMBL" id="MXV14644.1"/>
    </source>
</evidence>
<protein>
    <recommendedName>
        <fullName evidence="4">Beta-lactamase-inhibitor-like PepSY-like domain-containing protein</fullName>
    </recommendedName>
</protein>
<dbReference type="EMBL" id="WVHS01000001">
    <property type="protein sequence ID" value="MXV14644.1"/>
    <property type="molecule type" value="Genomic_DNA"/>
</dbReference>